<name>A0ABZ2D7H4_9SPHN</name>
<dbReference type="EMBL" id="CP144918">
    <property type="protein sequence ID" value="WWA48094.1"/>
    <property type="molecule type" value="Genomic_DNA"/>
</dbReference>
<evidence type="ECO:0000313" key="2">
    <source>
        <dbReference type="Proteomes" id="UP001335183"/>
    </source>
</evidence>
<sequence length="478" mass="53876">MTDALPAYAVAPEPELIFHGGRTDRHPLRGLIDHGPFSLRFGAPSVVRFAVIAPQADMARIDGLVRELNSSAKPKEAPAYYPEYPGFEALMRTPITDIEDAMRFALPDELNRLAAARNRLGLAQALLNEVIKLRAERHRFDVALVYLPRSWSDCFEGERFNLHHFIKAYCAPTGIPIQILNQESFDRSCRANVMWGLSVALFAKARGEPWKLTGLDPQEAFIGISYATRRKTDGSGQEYTTCCSQVFDPDGTGFQFVAYDAKEFTEDRRHNPYLSYYEMQSVLAKSLHVYQSGHVGRTPKKITIHKNTEFKEEEIEAALDSFNEGTEVELVQVVQSTDWTGLRYTSGKQAQYGNPAEPPKPYNYPVERGAYVPISPSEALAWSQGSVTGVQLKNPNYNIYKEGALKPTPSPLLLRRFSGQGGWHETVNGILALTKMDWNNNTLYKKLPVTMVYSGRFAEIIQQNPELVDQVFDFRCFM</sequence>
<dbReference type="InterPro" id="IPR036397">
    <property type="entry name" value="RNaseH_sf"/>
</dbReference>
<dbReference type="InterPro" id="IPR012337">
    <property type="entry name" value="RNaseH-like_sf"/>
</dbReference>
<dbReference type="Gene3D" id="3.30.420.10">
    <property type="entry name" value="Ribonuclease H-like superfamily/Ribonuclease H"/>
    <property type="match status" value="1"/>
</dbReference>
<evidence type="ECO:0000313" key="1">
    <source>
        <dbReference type="EMBL" id="WWA48094.1"/>
    </source>
</evidence>
<dbReference type="RefSeq" id="WP_338446980.1">
    <property type="nucleotide sequence ID" value="NZ_CP144918.1"/>
</dbReference>
<protein>
    <submittedName>
        <fullName evidence="1">Nuclease PIN</fullName>
    </submittedName>
</protein>
<dbReference type="Proteomes" id="UP001335183">
    <property type="component" value="Chromosome"/>
</dbReference>
<dbReference type="CDD" id="cd04659">
    <property type="entry name" value="Piwi_piwi-like_ProArk"/>
    <property type="match status" value="1"/>
</dbReference>
<dbReference type="Gene3D" id="3.40.50.2300">
    <property type="match status" value="1"/>
</dbReference>
<proteinExistence type="predicted"/>
<reference evidence="1 2" key="1">
    <citation type="submission" date="2024-02" db="EMBL/GenBank/DDBJ databases">
        <title>The whole genome sequence of five bacterial samples isolated from Abu Dhabi Sabkha-shore region.</title>
        <authorList>
            <person name="Sudalaimuthuasari N."/>
            <person name="Sarfraz B."/>
            <person name="Tuyisabe J.D."/>
            <person name="Mugisha Ntwali L.D.M."/>
            <person name="Ali A.I.A.A."/>
            <person name="Almansoori S.Z.A."/>
            <person name="Alajami H.S.A."/>
            <person name="Almeqbaali A.A.S."/>
            <person name="Kundu B."/>
            <person name="Saeed E.E."/>
            <person name="Sukumarinath V."/>
            <person name="Mishra A.K."/>
            <person name="Hazzouri K.M."/>
            <person name="Almaskari R."/>
            <person name="Sharma A.K."/>
            <person name="Amiri K.M.A."/>
        </authorList>
    </citation>
    <scope>NUCLEOTIDE SEQUENCE [LARGE SCALE GENOMIC DNA]</scope>
    <source>
        <strain evidence="2">kcgeb_sd</strain>
    </source>
</reference>
<accession>A0ABZ2D7H4</accession>
<dbReference type="SUPFAM" id="SSF53098">
    <property type="entry name" value="Ribonuclease H-like"/>
    <property type="match status" value="1"/>
</dbReference>
<keyword evidence="2" id="KW-1185">Reference proteome</keyword>
<gene>
    <name evidence="1" type="ORF">V5F89_04090</name>
</gene>
<organism evidence="1 2">
    <name type="scientific">Pelagerythrobacter marensis</name>
    <dbReference type="NCBI Taxonomy" id="543877"/>
    <lineage>
        <taxon>Bacteria</taxon>
        <taxon>Pseudomonadati</taxon>
        <taxon>Pseudomonadota</taxon>
        <taxon>Alphaproteobacteria</taxon>
        <taxon>Sphingomonadales</taxon>
        <taxon>Erythrobacteraceae</taxon>
        <taxon>Pelagerythrobacter</taxon>
    </lineage>
</organism>